<proteinExistence type="predicted"/>
<keyword evidence="2" id="KW-1185">Reference proteome</keyword>
<dbReference type="Proteomes" id="UP001595752">
    <property type="component" value="Unassembled WGS sequence"/>
</dbReference>
<comment type="caution">
    <text evidence="1">The sequence shown here is derived from an EMBL/GenBank/DDBJ whole genome shotgun (WGS) entry which is preliminary data.</text>
</comment>
<name>A0ABV8B783_9BACI</name>
<evidence type="ECO:0000313" key="1">
    <source>
        <dbReference type="EMBL" id="MFC3886183.1"/>
    </source>
</evidence>
<reference evidence="2" key="1">
    <citation type="journal article" date="2019" name="Int. J. Syst. Evol. Microbiol.">
        <title>The Global Catalogue of Microorganisms (GCM) 10K type strain sequencing project: providing services to taxonomists for standard genome sequencing and annotation.</title>
        <authorList>
            <consortium name="The Broad Institute Genomics Platform"/>
            <consortium name="The Broad Institute Genome Sequencing Center for Infectious Disease"/>
            <person name="Wu L."/>
            <person name="Ma J."/>
        </authorList>
    </citation>
    <scope>NUCLEOTIDE SEQUENCE [LARGE SCALE GENOMIC DNA]</scope>
    <source>
        <strain evidence="2">CCUG 61889</strain>
    </source>
</reference>
<protein>
    <submittedName>
        <fullName evidence="1">DUF6154 family protein</fullName>
    </submittedName>
</protein>
<accession>A0ABV8B783</accession>
<dbReference type="RefSeq" id="WP_377918551.1">
    <property type="nucleotide sequence ID" value="NZ_JBHRZT010000072.1"/>
</dbReference>
<dbReference type="Pfam" id="PF19651">
    <property type="entry name" value="DUF6154"/>
    <property type="match status" value="1"/>
</dbReference>
<sequence>MAFVDELYKFYKDQLSGDEVDAEIIAASILDELSRDDLLSLLKELHDDELYGLFGLYLIENLKERMAREGSNRDVLPSDPLPKLIH</sequence>
<gene>
    <name evidence="1" type="ORF">ACFOU2_22930</name>
</gene>
<organism evidence="1 2">
    <name type="scientific">Bacillus songklensis</name>
    <dbReference type="NCBI Taxonomy" id="1069116"/>
    <lineage>
        <taxon>Bacteria</taxon>
        <taxon>Bacillati</taxon>
        <taxon>Bacillota</taxon>
        <taxon>Bacilli</taxon>
        <taxon>Bacillales</taxon>
        <taxon>Bacillaceae</taxon>
        <taxon>Bacillus</taxon>
    </lineage>
</organism>
<dbReference type="EMBL" id="JBHRZT010000072">
    <property type="protein sequence ID" value="MFC3886183.1"/>
    <property type="molecule type" value="Genomic_DNA"/>
</dbReference>
<dbReference type="InterPro" id="IPR046152">
    <property type="entry name" value="DUF6154"/>
</dbReference>
<evidence type="ECO:0000313" key="2">
    <source>
        <dbReference type="Proteomes" id="UP001595752"/>
    </source>
</evidence>